<dbReference type="PIRSF" id="PIRSF016624">
    <property type="entry name" value="Mu_prophg_I"/>
    <property type="match status" value="1"/>
</dbReference>
<feature type="region of interest" description="Disordered" evidence="1">
    <location>
        <begin position="1"/>
        <end position="20"/>
    </location>
</feature>
<organism evidence="2 3">
    <name type="scientific">Acetobacter tropicalis</name>
    <dbReference type="NCBI Taxonomy" id="104102"/>
    <lineage>
        <taxon>Bacteria</taxon>
        <taxon>Pseudomonadati</taxon>
        <taxon>Pseudomonadota</taxon>
        <taxon>Alphaproteobacteria</taxon>
        <taxon>Acetobacterales</taxon>
        <taxon>Acetobacteraceae</taxon>
        <taxon>Acetobacter</taxon>
    </lineage>
</organism>
<dbReference type="EMBL" id="CP022699">
    <property type="protein sequence ID" value="ATJ89420.1"/>
    <property type="molecule type" value="Genomic_DNA"/>
</dbReference>
<dbReference type="Proteomes" id="UP000220394">
    <property type="component" value="Chromosome"/>
</dbReference>
<evidence type="ECO:0000313" key="3">
    <source>
        <dbReference type="Proteomes" id="UP000220394"/>
    </source>
</evidence>
<dbReference type="RefSeq" id="WP_086897525.1">
    <property type="nucleotide sequence ID" value="NZ_CP022699.1"/>
</dbReference>
<name>A0A291PD65_9PROT</name>
<reference evidence="2 3" key="1">
    <citation type="submission" date="2017-08" db="EMBL/GenBank/DDBJ databases">
        <title>Complete Genome Sequence of Acetobacter tropicalis Oregon-R-modENCODE STRAIN BDGP1, an acetic acid bacterium isolated from Drosophila melanogaster gut.</title>
        <authorList>
            <person name="Wan K.H."/>
            <person name="Yu C."/>
            <person name="Park S."/>
            <person name="Hammonds A.S."/>
            <person name="Booth B.W."/>
            <person name="Celniker S.E."/>
        </authorList>
    </citation>
    <scope>NUCLEOTIDE SEQUENCE [LARGE SCALE GENOMIC DNA]</scope>
    <source>
        <strain evidence="2 3">BDGP1</strain>
    </source>
</reference>
<proteinExistence type="predicted"/>
<protein>
    <recommendedName>
        <fullName evidence="4">Mu-like prophage I protein</fullName>
    </recommendedName>
</protein>
<dbReference type="KEGG" id="ato:CIW82_00485"/>
<evidence type="ECO:0000256" key="1">
    <source>
        <dbReference type="SAM" id="MobiDB-lite"/>
    </source>
</evidence>
<dbReference type="AlphaFoldDB" id="A0A291PD65"/>
<sequence length="337" mass="35375">MPTVTSFHMALPDGSDNKPPEWIHLTPAGTWGGKDGRGPFVLKDPAGVIKRSMHMAGGKLVVDENHSTHVAGPKGESTPAVGWVVELASRQDGIWGKVNWTKRGAELMGDHAYRGISPAIGSKPDGTVEWIEAVSLTNRPNFGVTTLHSQQNQETRMDLAQLRRTLGLSETATEDDINAAIARGKAAVTLHASVAKAVGLDANASDAAVLAAVQAKGADVSTHAQATIDSLQGQLTAQKKAFDTLQGQLAKTAAESWVKDLKSRKVVSEKAEAVLVTLHMQNVSAAEDMAGSLQDVPDESLARLSLHTQGAGKSGEKPTALVAAMESALIPADKAGR</sequence>
<evidence type="ECO:0000313" key="2">
    <source>
        <dbReference type="EMBL" id="ATJ89420.1"/>
    </source>
</evidence>
<dbReference type="Pfam" id="PF10123">
    <property type="entry name" value="Mu-like_Pro"/>
    <property type="match status" value="1"/>
</dbReference>
<gene>
    <name evidence="2" type="ORF">CIW82_00485</name>
</gene>
<accession>A0A291PD65</accession>
<evidence type="ECO:0008006" key="4">
    <source>
        <dbReference type="Google" id="ProtNLM"/>
    </source>
</evidence>
<dbReference type="InterPro" id="IPR012106">
    <property type="entry name" value="Phage_Mu_Gp1"/>
</dbReference>